<keyword evidence="3" id="KW-1185">Reference proteome</keyword>
<dbReference type="EMBL" id="FN653015">
    <property type="protein sequence ID" value="CBY20388.1"/>
    <property type="molecule type" value="Genomic_DNA"/>
</dbReference>
<dbReference type="Proteomes" id="UP000001307">
    <property type="component" value="Unassembled WGS sequence"/>
</dbReference>
<feature type="compositionally biased region" description="Basic and acidic residues" evidence="1">
    <location>
        <begin position="34"/>
        <end position="46"/>
    </location>
</feature>
<reference evidence="2 3" key="1">
    <citation type="journal article" date="2010" name="Science">
        <title>Plasticity of animal genome architecture unmasked by rapid evolution of a pelagic tunicate.</title>
        <authorList>
            <person name="Denoeud F."/>
            <person name="Henriet S."/>
            <person name="Mungpakdee S."/>
            <person name="Aury J.M."/>
            <person name="Da Silva C."/>
            <person name="Brinkmann H."/>
            <person name="Mikhaleva J."/>
            <person name="Olsen L.C."/>
            <person name="Jubin C."/>
            <person name="Canestro C."/>
            <person name="Bouquet J.M."/>
            <person name="Danks G."/>
            <person name="Poulain J."/>
            <person name="Campsteijn C."/>
            <person name="Adamski M."/>
            <person name="Cross I."/>
            <person name="Yadetie F."/>
            <person name="Muffato M."/>
            <person name="Louis A."/>
            <person name="Butcher S."/>
            <person name="Tsagkogeorga G."/>
            <person name="Konrad A."/>
            <person name="Singh S."/>
            <person name="Jensen M.F."/>
            <person name="Cong E.H."/>
            <person name="Eikeseth-Otteraa H."/>
            <person name="Noel B."/>
            <person name="Anthouard V."/>
            <person name="Porcel B.M."/>
            <person name="Kachouri-Lafond R."/>
            <person name="Nishino A."/>
            <person name="Ugolini M."/>
            <person name="Chourrout P."/>
            <person name="Nishida H."/>
            <person name="Aasland R."/>
            <person name="Huzurbazar S."/>
            <person name="Westhof E."/>
            <person name="Delsuc F."/>
            <person name="Lehrach H."/>
            <person name="Reinhardt R."/>
            <person name="Weissenbach J."/>
            <person name="Roy S.W."/>
            <person name="Artiguenave F."/>
            <person name="Postlethwait J.H."/>
            <person name="Manak J.R."/>
            <person name="Thompson E.M."/>
            <person name="Jaillon O."/>
            <person name="Du Pasquier L."/>
            <person name="Boudinot P."/>
            <person name="Liberles D.A."/>
            <person name="Volff J.N."/>
            <person name="Philippe H."/>
            <person name="Lenhard B."/>
            <person name="Roest Crollius H."/>
            <person name="Wincker P."/>
            <person name="Chourrout D."/>
        </authorList>
    </citation>
    <scope>NUCLEOTIDE SEQUENCE [LARGE SCALE GENOMIC DNA]</scope>
</reference>
<feature type="compositionally biased region" description="Polar residues" evidence="1">
    <location>
        <begin position="66"/>
        <end position="79"/>
    </location>
</feature>
<gene>
    <name evidence="2" type="ORF">GSOID_T00000383001</name>
</gene>
<dbReference type="OrthoDB" id="10440133at2759"/>
<evidence type="ECO:0000313" key="3">
    <source>
        <dbReference type="Proteomes" id="UP000001307"/>
    </source>
</evidence>
<evidence type="ECO:0000313" key="2">
    <source>
        <dbReference type="EMBL" id="CBY20388.1"/>
    </source>
</evidence>
<proteinExistence type="predicted"/>
<accession>E4WRK6</accession>
<name>E4WRK6_OIKDI</name>
<feature type="region of interest" description="Disordered" evidence="1">
    <location>
        <begin position="329"/>
        <end position="445"/>
    </location>
</feature>
<feature type="region of interest" description="Disordered" evidence="1">
    <location>
        <begin position="470"/>
        <end position="491"/>
    </location>
</feature>
<feature type="compositionally biased region" description="Basic and acidic residues" evidence="1">
    <location>
        <begin position="84"/>
        <end position="102"/>
    </location>
</feature>
<evidence type="ECO:0000256" key="1">
    <source>
        <dbReference type="SAM" id="MobiDB-lite"/>
    </source>
</evidence>
<feature type="compositionally biased region" description="Low complexity" evidence="1">
    <location>
        <begin position="399"/>
        <end position="408"/>
    </location>
</feature>
<organism evidence="2 3">
    <name type="scientific">Oikopleura dioica</name>
    <name type="common">Tunicate</name>
    <dbReference type="NCBI Taxonomy" id="34765"/>
    <lineage>
        <taxon>Eukaryota</taxon>
        <taxon>Metazoa</taxon>
        <taxon>Chordata</taxon>
        <taxon>Tunicata</taxon>
        <taxon>Appendicularia</taxon>
        <taxon>Copelata</taxon>
        <taxon>Oikopleuridae</taxon>
        <taxon>Oikopleura</taxon>
    </lineage>
</organism>
<feature type="region of interest" description="Disordered" evidence="1">
    <location>
        <begin position="153"/>
        <end position="172"/>
    </location>
</feature>
<feature type="region of interest" description="Disordered" evidence="1">
    <location>
        <begin position="197"/>
        <end position="260"/>
    </location>
</feature>
<feature type="compositionally biased region" description="Acidic residues" evidence="1">
    <location>
        <begin position="53"/>
        <end position="64"/>
    </location>
</feature>
<feature type="compositionally biased region" description="Basic and acidic residues" evidence="1">
    <location>
        <begin position="335"/>
        <end position="346"/>
    </location>
</feature>
<feature type="region of interest" description="Disordered" evidence="1">
    <location>
        <begin position="1"/>
        <end position="106"/>
    </location>
</feature>
<protein>
    <submittedName>
        <fullName evidence="2">Uncharacterized protein</fullName>
    </submittedName>
</protein>
<sequence>MDSARTVPVEPAGSDSGFRVVDVQQRVKAAKLPKKQDPLDHVDSPDKSSSSSSEDDTDDEEEEPILTNNTQIHINTGSTAAKAENSKKEISDPGAKKPENKKQFIRVKLNNKWNKDRWEITDKVPNAGDGIRHAASGNDIKVVRRVELKADAVGKNSMPKSPELVNKAPEFGPVMKPSTISLITILDGFAKVKEIVENDGPKSKSPAGEREPEKTISKVESPVKDLEQALKDESIRRDAPHPSAVTDFGQLKPKPDKKIFDQTWRPGRVENEAGEPSSNDTVCKITEFFDYGKKIMLNMIEEESKSKDELINELINELNLLKEANGHALSLMTPDQREKYDKEQSKRTRTRRVLREDLPKPRQEPKHNARVNGHPPIAAKEVNPPKIVESHQPAHQTKTKQQQNSKNTPINTSNGNQNQVHRFNGLPSELPPTGTHHLQDPNQQYNPVLPGNYVRNNLGQYQYIHPHHSVPVSRRNPAQGQPNSHYHQQSNSLQPTYAGVNYANMSSSPHLWNGSTK</sequence>
<feature type="compositionally biased region" description="Basic and acidic residues" evidence="1">
    <location>
        <begin position="353"/>
        <end position="367"/>
    </location>
</feature>
<feature type="compositionally biased region" description="Polar residues" evidence="1">
    <location>
        <begin position="476"/>
        <end position="491"/>
    </location>
</feature>
<feature type="compositionally biased region" description="Basic and acidic residues" evidence="1">
    <location>
        <begin position="197"/>
        <end position="240"/>
    </location>
</feature>
<dbReference type="AlphaFoldDB" id="E4WRK6"/>
<dbReference type="InParanoid" id="E4WRK6"/>
<feature type="compositionally biased region" description="Polar residues" evidence="1">
    <location>
        <begin position="409"/>
        <end position="421"/>
    </location>
</feature>